<reference evidence="9 10" key="2">
    <citation type="submission" date="2023-12" db="EMBL/GenBank/DDBJ databases">
        <authorList>
            <consortium name="Cladostephus spongiosus"/>
            <person name="Lorente B."/>
            <person name="Cabral C."/>
            <person name="Frias J."/>
            <person name="Faria J."/>
            <person name="Toubarro D."/>
        </authorList>
    </citation>
    <scope>NUCLEOTIDE SEQUENCE [LARGE SCALE GENOMIC DNA]</scope>
    <source>
        <strain evidence="9 10">ZMCS4</strain>
    </source>
</reference>
<comment type="similarity">
    <text evidence="2">Belongs to the UPF0126 family.</text>
</comment>
<feature type="transmembrane region" description="Helical" evidence="7">
    <location>
        <begin position="98"/>
        <end position="118"/>
    </location>
</feature>
<reference evidence="10" key="1">
    <citation type="submission" date="2023-07" db="EMBL/GenBank/DDBJ databases">
        <title>Draft genome sequence of Agarivorans aestuarii strain ZMCS4, a CAZymes producing bacteria isolated from the marine brown algae Clodostephus spongiosus.</title>
        <authorList>
            <person name="Lorente B."/>
            <person name="Cabral C."/>
            <person name="Frias J."/>
            <person name="Faria J."/>
            <person name="Toubarro D."/>
        </authorList>
    </citation>
    <scope>NUCLEOTIDE SEQUENCE [LARGE SCALE GENOMIC DNA]</scope>
    <source>
        <strain evidence="10">ZMCS4</strain>
    </source>
</reference>
<dbReference type="EMBL" id="JAYDYW010000007">
    <property type="protein sequence ID" value="MEE1674309.1"/>
    <property type="molecule type" value="Genomic_DNA"/>
</dbReference>
<gene>
    <name evidence="9" type="ORF">SNR37_003746</name>
</gene>
<evidence type="ECO:0000313" key="10">
    <source>
        <dbReference type="Proteomes" id="UP001310248"/>
    </source>
</evidence>
<protein>
    <submittedName>
        <fullName evidence="9">Trimeric intracellular cation channel family protein</fullName>
    </submittedName>
</protein>
<evidence type="ECO:0000256" key="3">
    <source>
        <dbReference type="ARBA" id="ARBA00022475"/>
    </source>
</evidence>
<organism evidence="9 10">
    <name type="scientific">Agarivorans aestuarii</name>
    <dbReference type="NCBI Taxonomy" id="1563703"/>
    <lineage>
        <taxon>Bacteria</taxon>
        <taxon>Pseudomonadati</taxon>
        <taxon>Pseudomonadota</taxon>
        <taxon>Gammaproteobacteria</taxon>
        <taxon>Alteromonadales</taxon>
        <taxon>Alteromonadaceae</taxon>
        <taxon>Agarivorans</taxon>
    </lineage>
</organism>
<keyword evidence="4 7" id="KW-0812">Transmembrane</keyword>
<feature type="domain" description="Glycine transporter" evidence="8">
    <location>
        <begin position="16"/>
        <end position="87"/>
    </location>
</feature>
<dbReference type="RefSeq" id="WP_329775458.1">
    <property type="nucleotide sequence ID" value="NZ_JAYDYW010000007.1"/>
</dbReference>
<name>A0ABU7G4H6_9ALTE</name>
<feature type="transmembrane region" description="Helical" evidence="7">
    <location>
        <begin position="156"/>
        <end position="176"/>
    </location>
</feature>
<evidence type="ECO:0000259" key="8">
    <source>
        <dbReference type="Pfam" id="PF03458"/>
    </source>
</evidence>
<feature type="transmembrane region" description="Helical" evidence="7">
    <location>
        <begin position="37"/>
        <end position="59"/>
    </location>
</feature>
<dbReference type="PANTHER" id="PTHR30506:SF3">
    <property type="entry name" value="UPF0126 INNER MEMBRANE PROTEIN YADS-RELATED"/>
    <property type="match status" value="1"/>
</dbReference>
<keyword evidence="5 7" id="KW-1133">Transmembrane helix</keyword>
<feature type="transmembrane region" description="Helical" evidence="7">
    <location>
        <begin position="124"/>
        <end position="144"/>
    </location>
</feature>
<dbReference type="Pfam" id="PF03458">
    <property type="entry name" value="Gly_transporter"/>
    <property type="match status" value="2"/>
</dbReference>
<evidence type="ECO:0000256" key="5">
    <source>
        <dbReference type="ARBA" id="ARBA00022989"/>
    </source>
</evidence>
<dbReference type="InterPro" id="IPR005115">
    <property type="entry name" value="Gly_transporter"/>
</dbReference>
<evidence type="ECO:0000256" key="4">
    <source>
        <dbReference type="ARBA" id="ARBA00022692"/>
    </source>
</evidence>
<keyword evidence="6 7" id="KW-0472">Membrane</keyword>
<evidence type="ECO:0000256" key="7">
    <source>
        <dbReference type="SAM" id="Phobius"/>
    </source>
</evidence>
<evidence type="ECO:0000313" key="9">
    <source>
        <dbReference type="EMBL" id="MEE1674309.1"/>
    </source>
</evidence>
<feature type="transmembrane region" description="Helical" evidence="7">
    <location>
        <begin position="71"/>
        <end position="91"/>
    </location>
</feature>
<feature type="domain" description="Glycine transporter" evidence="8">
    <location>
        <begin position="98"/>
        <end position="171"/>
    </location>
</feature>
<evidence type="ECO:0000256" key="1">
    <source>
        <dbReference type="ARBA" id="ARBA00004651"/>
    </source>
</evidence>
<dbReference type="PANTHER" id="PTHR30506">
    <property type="entry name" value="INNER MEMBRANE PROTEIN"/>
    <property type="match status" value="1"/>
</dbReference>
<sequence>MTLDLDFHSTLYQIGLIAVFVFALTGALAAAKRELDILAFVFVGIVTGIGGGTIRDLLLRTDQIFWIADPNYLSVCIVASVMTYFFAHWVIKIDRILLWMDAAGIALFAVLGTSKALSYEVAPLIAILMGVISSTLGSAIRDLMLQVKLVIFEPEIYVTACLVGSLSYVVLGHFGVNEVYNILLSSGAAFLLRVLAIELDLRFPSFTLSKLQNREIRKQQHKP</sequence>
<accession>A0ABU7G4H6</accession>
<feature type="transmembrane region" description="Helical" evidence="7">
    <location>
        <begin position="182"/>
        <end position="201"/>
    </location>
</feature>
<proteinExistence type="inferred from homology"/>
<keyword evidence="10" id="KW-1185">Reference proteome</keyword>
<comment type="caution">
    <text evidence="9">The sequence shown here is derived from an EMBL/GenBank/DDBJ whole genome shotgun (WGS) entry which is preliminary data.</text>
</comment>
<evidence type="ECO:0000256" key="6">
    <source>
        <dbReference type="ARBA" id="ARBA00023136"/>
    </source>
</evidence>
<feature type="transmembrane region" description="Helical" evidence="7">
    <location>
        <begin position="12"/>
        <end position="30"/>
    </location>
</feature>
<dbReference type="Proteomes" id="UP001310248">
    <property type="component" value="Unassembled WGS sequence"/>
</dbReference>
<comment type="subcellular location">
    <subcellularLocation>
        <location evidence="1">Cell membrane</location>
        <topology evidence="1">Multi-pass membrane protein</topology>
    </subcellularLocation>
</comment>
<evidence type="ECO:0000256" key="2">
    <source>
        <dbReference type="ARBA" id="ARBA00008193"/>
    </source>
</evidence>
<keyword evidence="3" id="KW-1003">Cell membrane</keyword>